<dbReference type="InterPro" id="IPR011333">
    <property type="entry name" value="SKP1/BTB/POZ_sf"/>
</dbReference>
<dbReference type="SUPFAM" id="SSF54695">
    <property type="entry name" value="POZ domain"/>
    <property type="match status" value="1"/>
</dbReference>
<evidence type="ECO:0000259" key="2">
    <source>
        <dbReference type="PROSITE" id="PS50097"/>
    </source>
</evidence>
<feature type="compositionally biased region" description="Low complexity" evidence="1">
    <location>
        <begin position="8"/>
        <end position="32"/>
    </location>
</feature>
<comment type="caution">
    <text evidence="3">The sequence shown here is derived from an EMBL/GenBank/DDBJ whole genome shotgun (WGS) entry which is preliminary data.</text>
</comment>
<sequence length="286" mass="31680">MQKRQHPSSHSSAGSKSTIPSSRPRGRSSNSSLTVPTRLLDDPSHSDLTVTVGPHSFHVHKAILSLRTSFFTNATNPSSGFTESKANVVTIEEHSPHAVWRFLKYCYTGDYPEVSTLDGESGDDPSPLRHTRVYALADMLDVPSLKTVATAKLKRKLDTDIVSADFHETVRDAYSSTYPGDKELRNVLVHATRKHLGDLVHHEEFRKLLLELAEFSGQLVIESANVERPVCPTCKRCECGKGPIHNFCSMCNKNVDLVPGLQCTTCALCKMDTVEHFCSGCLRWLS</sequence>
<dbReference type="EMBL" id="VXIS01000520">
    <property type="protein sequence ID" value="KAA8893036.1"/>
    <property type="molecule type" value="Genomic_DNA"/>
</dbReference>
<dbReference type="InterPro" id="IPR000210">
    <property type="entry name" value="BTB/POZ_dom"/>
</dbReference>
<dbReference type="Gene3D" id="3.30.710.10">
    <property type="entry name" value="Potassium Channel Kv1.1, Chain A"/>
    <property type="match status" value="1"/>
</dbReference>
<organism evidence="3 4">
    <name type="scientific">Sphaerosporella brunnea</name>
    <dbReference type="NCBI Taxonomy" id="1250544"/>
    <lineage>
        <taxon>Eukaryota</taxon>
        <taxon>Fungi</taxon>
        <taxon>Dikarya</taxon>
        <taxon>Ascomycota</taxon>
        <taxon>Pezizomycotina</taxon>
        <taxon>Pezizomycetes</taxon>
        <taxon>Pezizales</taxon>
        <taxon>Pyronemataceae</taxon>
        <taxon>Sphaerosporella</taxon>
    </lineage>
</organism>
<dbReference type="AlphaFoldDB" id="A0A5J5EDG0"/>
<dbReference type="PANTHER" id="PTHR47843">
    <property type="entry name" value="BTB DOMAIN-CONTAINING PROTEIN-RELATED"/>
    <property type="match status" value="1"/>
</dbReference>
<dbReference type="PROSITE" id="PS50097">
    <property type="entry name" value="BTB"/>
    <property type="match status" value="1"/>
</dbReference>
<evidence type="ECO:0000256" key="1">
    <source>
        <dbReference type="SAM" id="MobiDB-lite"/>
    </source>
</evidence>
<feature type="domain" description="BTB" evidence="2">
    <location>
        <begin position="46"/>
        <end position="115"/>
    </location>
</feature>
<dbReference type="CDD" id="cd18186">
    <property type="entry name" value="BTB_POZ_ZBTB_KLHL-like"/>
    <property type="match status" value="1"/>
</dbReference>
<dbReference type="InParanoid" id="A0A5J5EDG0"/>
<evidence type="ECO:0000313" key="4">
    <source>
        <dbReference type="Proteomes" id="UP000326924"/>
    </source>
</evidence>
<dbReference type="Pfam" id="PF00651">
    <property type="entry name" value="BTB"/>
    <property type="match status" value="1"/>
</dbReference>
<accession>A0A5J5EDG0</accession>
<dbReference type="SMART" id="SM00225">
    <property type="entry name" value="BTB"/>
    <property type="match status" value="1"/>
</dbReference>
<evidence type="ECO:0000313" key="3">
    <source>
        <dbReference type="EMBL" id="KAA8893036.1"/>
    </source>
</evidence>
<feature type="region of interest" description="Disordered" evidence="1">
    <location>
        <begin position="1"/>
        <end position="43"/>
    </location>
</feature>
<protein>
    <submittedName>
        <fullName evidence="3">BTB/POZ protein</fullName>
    </submittedName>
</protein>
<keyword evidence="4" id="KW-1185">Reference proteome</keyword>
<proteinExistence type="predicted"/>
<gene>
    <name evidence="3" type="ORF">FN846DRAFT_980726</name>
</gene>
<reference evidence="3 4" key="1">
    <citation type="submission" date="2019-09" db="EMBL/GenBank/DDBJ databases">
        <title>Draft genome of the ectomycorrhizal ascomycete Sphaerosporella brunnea.</title>
        <authorList>
            <consortium name="DOE Joint Genome Institute"/>
            <person name="Benucci G.M."/>
            <person name="Marozzi G."/>
            <person name="Antonielli L."/>
            <person name="Sanchez S."/>
            <person name="Marco P."/>
            <person name="Wang X."/>
            <person name="Falini L.B."/>
            <person name="Barry K."/>
            <person name="Haridas S."/>
            <person name="Lipzen A."/>
            <person name="Labutti K."/>
            <person name="Grigoriev I.V."/>
            <person name="Murat C."/>
            <person name="Martin F."/>
            <person name="Albertini E."/>
            <person name="Donnini D."/>
            <person name="Bonito G."/>
        </authorList>
    </citation>
    <scope>NUCLEOTIDE SEQUENCE [LARGE SCALE GENOMIC DNA]</scope>
    <source>
        <strain evidence="3 4">Sb_GMNB300</strain>
    </source>
</reference>
<dbReference type="OrthoDB" id="6359816at2759"/>
<name>A0A5J5EDG0_9PEZI</name>
<dbReference type="PANTHER" id="PTHR47843:SF5">
    <property type="entry name" value="BTB_POZ DOMAIN PROTEIN"/>
    <property type="match status" value="1"/>
</dbReference>
<dbReference type="Proteomes" id="UP000326924">
    <property type="component" value="Unassembled WGS sequence"/>
</dbReference>